<dbReference type="AlphaFoldDB" id="A0AAP2CKC2"/>
<dbReference type="EMBL" id="JAHCMY010000014">
    <property type="protein sequence ID" value="MBS9525550.1"/>
    <property type="molecule type" value="Genomic_DNA"/>
</dbReference>
<proteinExistence type="predicted"/>
<sequence length="99" mass="11821">MELSIVQDTAHLLKKEFDNLPDKFYEKHDLVEALRPLIQEMLNRDVERFLQLCYRIDLGEEKLKRILHESEPERVGLDLAAAIVDRQMLKIQLRRKYST</sequence>
<dbReference type="Proteomes" id="UP001319104">
    <property type="component" value="Unassembled WGS sequence"/>
</dbReference>
<evidence type="ECO:0000313" key="1">
    <source>
        <dbReference type="EMBL" id="MBS9525550.1"/>
    </source>
</evidence>
<keyword evidence="2" id="KW-1185">Reference proteome</keyword>
<organism evidence="1 2">
    <name type="scientific">Litoribacter ruber</name>
    <dbReference type="NCBI Taxonomy" id="702568"/>
    <lineage>
        <taxon>Bacteria</taxon>
        <taxon>Pseudomonadati</taxon>
        <taxon>Bacteroidota</taxon>
        <taxon>Cytophagia</taxon>
        <taxon>Cytophagales</taxon>
        <taxon>Cyclobacteriaceae</taxon>
        <taxon>Litoribacter</taxon>
    </lineage>
</organism>
<evidence type="ECO:0000313" key="2">
    <source>
        <dbReference type="Proteomes" id="UP001319104"/>
    </source>
</evidence>
<reference evidence="1 2" key="1">
    <citation type="submission" date="2021-05" db="EMBL/GenBank/DDBJ databases">
        <authorList>
            <person name="Zhang Z.D."/>
            <person name="Osman G."/>
        </authorList>
    </citation>
    <scope>NUCLEOTIDE SEQUENCE [LARGE SCALE GENOMIC DNA]</scope>
    <source>
        <strain evidence="1 2">KCTC 32217</strain>
    </source>
</reference>
<gene>
    <name evidence="1" type="ORF">KI659_16150</name>
</gene>
<protein>
    <submittedName>
        <fullName evidence="1">Uncharacterized protein</fullName>
    </submittedName>
</protein>
<name>A0AAP2CKC2_9BACT</name>
<comment type="caution">
    <text evidence="1">The sequence shown here is derived from an EMBL/GenBank/DDBJ whole genome shotgun (WGS) entry which is preliminary data.</text>
</comment>
<accession>A0AAP2CKC2</accession>
<dbReference type="RefSeq" id="WP_213946410.1">
    <property type="nucleotide sequence ID" value="NZ_JAHCMY010000014.1"/>
</dbReference>